<dbReference type="OrthoDB" id="319764at2"/>
<reference evidence="4" key="1">
    <citation type="journal article" date="2014" name="Sci. Data">
        <title>Genomes of diverse isolates of the marine cyanobacterium Prochlorococcus.</title>
        <authorList>
            <person name="Biller S."/>
            <person name="Berube P."/>
            <person name="Thompson J."/>
            <person name="Kelly L."/>
            <person name="Roggensack S."/>
            <person name="Awad L."/>
            <person name="Roache-Johnson K."/>
            <person name="Ding H."/>
            <person name="Giovannoni S.J."/>
            <person name="Moore L.R."/>
            <person name="Chisholm S.W."/>
        </authorList>
    </citation>
    <scope>NUCLEOTIDE SEQUENCE [LARGE SCALE GENOMIC DNA]</scope>
</reference>
<dbReference type="SMART" id="SM00939">
    <property type="entry name" value="PepX_C"/>
    <property type="match status" value="1"/>
</dbReference>
<proteinExistence type="predicted"/>
<name>A0A0A1ZP85_PROMR</name>
<dbReference type="RefSeq" id="WP_032513832.1">
    <property type="nucleotide sequence ID" value="NZ_JNAJ01000013.1"/>
</dbReference>
<dbReference type="AlphaFoldDB" id="A0A0A1ZP85"/>
<dbReference type="InterPro" id="IPR005674">
    <property type="entry name" value="CocE/Ser_esterase"/>
</dbReference>
<dbReference type="EMBL" id="JNAJ01000013">
    <property type="protein sequence ID" value="KGF91407.1"/>
    <property type="molecule type" value="Genomic_DNA"/>
</dbReference>
<organism evidence="3 4">
    <name type="scientific">Prochlorococcus marinus str. MIT 9116</name>
    <dbReference type="NCBI Taxonomy" id="167544"/>
    <lineage>
        <taxon>Bacteria</taxon>
        <taxon>Bacillati</taxon>
        <taxon>Cyanobacteriota</taxon>
        <taxon>Cyanophyceae</taxon>
        <taxon>Synechococcales</taxon>
        <taxon>Prochlorococcaceae</taxon>
        <taxon>Prochlorococcus</taxon>
    </lineage>
</organism>
<dbReference type="NCBIfam" id="TIGR00976">
    <property type="entry name" value="CocE_NonD"/>
    <property type="match status" value="1"/>
</dbReference>
<dbReference type="SUPFAM" id="SSF49785">
    <property type="entry name" value="Galactose-binding domain-like"/>
    <property type="match status" value="1"/>
</dbReference>
<dbReference type="Pfam" id="PF02129">
    <property type="entry name" value="Peptidase_S15"/>
    <property type="match status" value="1"/>
</dbReference>
<dbReference type="InterPro" id="IPR000383">
    <property type="entry name" value="Xaa-Pro-like_dom"/>
</dbReference>
<keyword evidence="1 3" id="KW-0378">Hydrolase</keyword>
<evidence type="ECO:0000259" key="2">
    <source>
        <dbReference type="SMART" id="SM00939"/>
    </source>
</evidence>
<dbReference type="GO" id="GO:0008239">
    <property type="term" value="F:dipeptidyl-peptidase activity"/>
    <property type="evidence" value="ECO:0007669"/>
    <property type="project" value="InterPro"/>
</dbReference>
<evidence type="ECO:0000256" key="1">
    <source>
        <dbReference type="ARBA" id="ARBA00022801"/>
    </source>
</evidence>
<dbReference type="SUPFAM" id="SSF53474">
    <property type="entry name" value="alpha/beta-Hydrolases"/>
    <property type="match status" value="1"/>
</dbReference>
<evidence type="ECO:0000313" key="3">
    <source>
        <dbReference type="EMBL" id="KGF91407.1"/>
    </source>
</evidence>
<comment type="caution">
    <text evidence="3">The sequence shown here is derived from an EMBL/GenBank/DDBJ whole genome shotgun (WGS) entry which is preliminary data.</text>
</comment>
<dbReference type="InterPro" id="IPR029058">
    <property type="entry name" value="AB_hydrolase_fold"/>
</dbReference>
<gene>
    <name evidence="3" type="ORF">EU93_0999</name>
</gene>
<dbReference type="Proteomes" id="UP000030491">
    <property type="component" value="Unassembled WGS sequence"/>
</dbReference>
<accession>A0A0A1ZP85</accession>
<sequence>MYGSRCFDKTLVLRDGVRLTSRIWLPNNDNGPWPALLMRQPYGKEIASTITYSHPEWWASKGYMVIIQDVRGMGSSEGFFNGFKQEAGDTSETHEWVRSLKECNGKLGLYGFSYQGFTQLIGESNSKPPDCLSPAMTGLNIKDHWCSDGGAYWWHNNIAWGLQIAALKMKKENNLFEWEKIRLALENKSYLREGIDILKNYDPNSFVLLWLRNLNNGCLFEEFKPISTWIKQPMLIIGGLWDPHLKGAFDLYKKSQEAGGSPEILIGNATHLNWWEGSQRSLLKFFDKHLKLDKKLNSNNNLKENKIWNISLNQWDELDNKFCPEFIFGLKSDGIANIDAEDGSLTIKSKGSGWFTIVNDPWRPAPSDGGHLGPNPGNFNRNIIDKRLDVGVFQTNYFEEDQYFKGVPTLEIPVKSDQPNFDICLALSLVEKDDEKVNQFSTGFLRVKNSQISKECIYKITMQPTNICLIKGSKLRLSISAAAYPAIGVNPGFGDENIGAPSANHRIITLSFTLNQAFMKMSPFFNK</sequence>
<feature type="domain" description="Xaa-Pro dipeptidyl-peptidase C-terminal" evidence="2">
    <location>
        <begin position="283"/>
        <end position="520"/>
    </location>
</feature>
<protein>
    <submittedName>
        <fullName evidence="3">Alpha/beta hydrolase</fullName>
    </submittedName>
</protein>
<dbReference type="Gene3D" id="1.10.3020.10">
    <property type="entry name" value="alpha-amino acid ester hydrolase ( Helical cap domain)"/>
    <property type="match status" value="1"/>
</dbReference>
<dbReference type="InterPro" id="IPR008979">
    <property type="entry name" value="Galactose-bd-like_sf"/>
</dbReference>
<dbReference type="InterPro" id="IPR013736">
    <property type="entry name" value="Xaa-Pro_dipept_C"/>
</dbReference>
<evidence type="ECO:0000313" key="4">
    <source>
        <dbReference type="Proteomes" id="UP000030491"/>
    </source>
</evidence>
<dbReference type="Pfam" id="PF08530">
    <property type="entry name" value="PepX_C"/>
    <property type="match status" value="1"/>
</dbReference>
<dbReference type="Gene3D" id="3.40.50.1820">
    <property type="entry name" value="alpha/beta hydrolase"/>
    <property type="match status" value="1"/>
</dbReference>
<dbReference type="Gene3D" id="2.60.120.260">
    <property type="entry name" value="Galactose-binding domain-like"/>
    <property type="match status" value="1"/>
</dbReference>